<gene>
    <name evidence="5" type="ORF">BDN70DRAFT_944059</name>
</gene>
<dbReference type="Proteomes" id="UP000807469">
    <property type="component" value="Unassembled WGS sequence"/>
</dbReference>
<name>A0A9P6CZ94_9AGAR</name>
<feature type="domain" description="Carboxylesterase type B" evidence="4">
    <location>
        <begin position="21"/>
        <end position="519"/>
    </location>
</feature>
<sequence length="551" mass="58981">MFSQLLVSFALLASSVQATAPTVKLDNGIFTGTTDGVSSRFLGIPFAKPPVGDLRYRLPQTIPAYNGTYSATSYGPSCGQQAIDLPILTGLVADAVDYVTNSIFGQIFPDSEDCLSINVVKPASATATSNLPVVVWIFGGGFELGSTSMYDGGLIVSRSIALGSPVVYVSMNYRLTGFGFLASKEVKDAGVGNLGLQDQREALRWVQKYISQFGGDPAKVTIWGESAGAISVALQMLADGGNTGGLFRAAFMESGAPIPVGDITHGQKYYDSIVANTGCSSAADTLACLRTVPYASLKSAINKTPGIFAYQEIIDVALQSLNLAWLPRADGVFLTDNPQKLVQEGKVAKIPYITGNCDDEGTLFSLSTLNITTDDQLINYVNTVFLPGSSLSDIKALASLYTSDITQGSPFDTSILNALTPQFKRIAAFQGDGVFQAPRRFLLQNTLPTNPNVWVFLSKRLKALPILGSVHASDILNVYGGGEMGDYLIRFASTLNPNSNSILSFQWPQYTLSQRKILTFLDGLIPLAISTDTYRQEGMNFLMNLTLATPV</sequence>
<dbReference type="SUPFAM" id="SSF53474">
    <property type="entry name" value="alpha/beta-Hydrolases"/>
    <property type="match status" value="1"/>
</dbReference>
<feature type="chain" id="PRO_5040539715" description="Carboxylic ester hydrolase" evidence="3">
    <location>
        <begin position="19"/>
        <end position="551"/>
    </location>
</feature>
<comment type="similarity">
    <text evidence="1 3">Belongs to the type-B carboxylesterase/lipase family.</text>
</comment>
<comment type="caution">
    <text evidence="5">The sequence shown here is derived from an EMBL/GenBank/DDBJ whole genome shotgun (WGS) entry which is preliminary data.</text>
</comment>
<keyword evidence="6" id="KW-1185">Reference proteome</keyword>
<feature type="signal peptide" evidence="3">
    <location>
        <begin position="1"/>
        <end position="18"/>
    </location>
</feature>
<keyword evidence="3" id="KW-0732">Signal</keyword>
<evidence type="ECO:0000259" key="4">
    <source>
        <dbReference type="Pfam" id="PF00135"/>
    </source>
</evidence>
<evidence type="ECO:0000256" key="2">
    <source>
        <dbReference type="ARBA" id="ARBA00022801"/>
    </source>
</evidence>
<dbReference type="AlphaFoldDB" id="A0A9P6CZ94"/>
<dbReference type="InterPro" id="IPR050309">
    <property type="entry name" value="Type-B_Carboxylest/Lipase"/>
</dbReference>
<dbReference type="InterPro" id="IPR019826">
    <property type="entry name" value="Carboxylesterase_B_AS"/>
</dbReference>
<dbReference type="OrthoDB" id="408631at2759"/>
<dbReference type="EMBL" id="MU155240">
    <property type="protein sequence ID" value="KAF9478210.1"/>
    <property type="molecule type" value="Genomic_DNA"/>
</dbReference>
<proteinExistence type="inferred from homology"/>
<dbReference type="Gene3D" id="3.40.50.1820">
    <property type="entry name" value="alpha/beta hydrolase"/>
    <property type="match status" value="1"/>
</dbReference>
<dbReference type="GO" id="GO:0016787">
    <property type="term" value="F:hydrolase activity"/>
    <property type="evidence" value="ECO:0007669"/>
    <property type="project" value="UniProtKB-KW"/>
</dbReference>
<evidence type="ECO:0000313" key="5">
    <source>
        <dbReference type="EMBL" id="KAF9478210.1"/>
    </source>
</evidence>
<dbReference type="PROSITE" id="PS00122">
    <property type="entry name" value="CARBOXYLESTERASE_B_1"/>
    <property type="match status" value="1"/>
</dbReference>
<keyword evidence="2 3" id="KW-0378">Hydrolase</keyword>
<evidence type="ECO:0000256" key="3">
    <source>
        <dbReference type="RuleBase" id="RU361235"/>
    </source>
</evidence>
<dbReference type="InterPro" id="IPR029058">
    <property type="entry name" value="AB_hydrolase_fold"/>
</dbReference>
<protein>
    <recommendedName>
        <fullName evidence="3">Carboxylic ester hydrolase</fullName>
        <ecNumber evidence="3">3.1.1.-</ecNumber>
    </recommendedName>
</protein>
<dbReference type="EC" id="3.1.1.-" evidence="3"/>
<evidence type="ECO:0000313" key="6">
    <source>
        <dbReference type="Proteomes" id="UP000807469"/>
    </source>
</evidence>
<dbReference type="InterPro" id="IPR002018">
    <property type="entry name" value="CarbesteraseB"/>
</dbReference>
<dbReference type="Pfam" id="PF00135">
    <property type="entry name" value="COesterase"/>
    <property type="match status" value="1"/>
</dbReference>
<accession>A0A9P6CZ94</accession>
<reference evidence="5" key="1">
    <citation type="submission" date="2020-11" db="EMBL/GenBank/DDBJ databases">
        <authorList>
            <consortium name="DOE Joint Genome Institute"/>
            <person name="Ahrendt S."/>
            <person name="Riley R."/>
            <person name="Andreopoulos W."/>
            <person name="Labutti K."/>
            <person name="Pangilinan J."/>
            <person name="Ruiz-Duenas F.J."/>
            <person name="Barrasa J.M."/>
            <person name="Sanchez-Garcia M."/>
            <person name="Camarero S."/>
            <person name="Miyauchi S."/>
            <person name="Serrano A."/>
            <person name="Linde D."/>
            <person name="Babiker R."/>
            <person name="Drula E."/>
            <person name="Ayuso-Fernandez I."/>
            <person name="Pacheco R."/>
            <person name="Padilla G."/>
            <person name="Ferreira P."/>
            <person name="Barriuso J."/>
            <person name="Kellner H."/>
            <person name="Castanera R."/>
            <person name="Alfaro M."/>
            <person name="Ramirez L."/>
            <person name="Pisabarro A.G."/>
            <person name="Kuo A."/>
            <person name="Tritt A."/>
            <person name="Lipzen A."/>
            <person name="He G."/>
            <person name="Yan M."/>
            <person name="Ng V."/>
            <person name="Cullen D."/>
            <person name="Martin F."/>
            <person name="Rosso M.-N."/>
            <person name="Henrissat B."/>
            <person name="Hibbett D."/>
            <person name="Martinez A.T."/>
            <person name="Grigoriev I.V."/>
        </authorList>
    </citation>
    <scope>NUCLEOTIDE SEQUENCE</scope>
    <source>
        <strain evidence="5">CIRM-BRFM 674</strain>
    </source>
</reference>
<dbReference type="PANTHER" id="PTHR11559">
    <property type="entry name" value="CARBOXYLESTERASE"/>
    <property type="match status" value="1"/>
</dbReference>
<organism evidence="5 6">
    <name type="scientific">Pholiota conissans</name>
    <dbReference type="NCBI Taxonomy" id="109636"/>
    <lineage>
        <taxon>Eukaryota</taxon>
        <taxon>Fungi</taxon>
        <taxon>Dikarya</taxon>
        <taxon>Basidiomycota</taxon>
        <taxon>Agaricomycotina</taxon>
        <taxon>Agaricomycetes</taxon>
        <taxon>Agaricomycetidae</taxon>
        <taxon>Agaricales</taxon>
        <taxon>Agaricineae</taxon>
        <taxon>Strophariaceae</taxon>
        <taxon>Pholiota</taxon>
    </lineage>
</organism>
<evidence type="ECO:0000256" key="1">
    <source>
        <dbReference type="ARBA" id="ARBA00005964"/>
    </source>
</evidence>